<dbReference type="AlphaFoldDB" id="X6P398"/>
<reference evidence="1 2" key="1">
    <citation type="journal article" date="2013" name="Curr. Biol.">
        <title>The Genome of the Foraminiferan Reticulomyxa filosa.</title>
        <authorList>
            <person name="Glockner G."/>
            <person name="Hulsmann N."/>
            <person name="Schleicher M."/>
            <person name="Noegel A.A."/>
            <person name="Eichinger L."/>
            <person name="Gallinger C."/>
            <person name="Pawlowski J."/>
            <person name="Sierra R."/>
            <person name="Euteneuer U."/>
            <person name="Pillet L."/>
            <person name="Moustafa A."/>
            <person name="Platzer M."/>
            <person name="Groth M."/>
            <person name="Szafranski K."/>
            <person name="Schliwa M."/>
        </authorList>
    </citation>
    <scope>NUCLEOTIDE SEQUENCE [LARGE SCALE GENOMIC DNA]</scope>
</reference>
<evidence type="ECO:0000313" key="1">
    <source>
        <dbReference type="EMBL" id="ETO32603.1"/>
    </source>
</evidence>
<protein>
    <submittedName>
        <fullName evidence="1">Uncharacterized protein</fullName>
    </submittedName>
</protein>
<dbReference type="Proteomes" id="UP000023152">
    <property type="component" value="Unassembled WGS sequence"/>
</dbReference>
<keyword evidence="2" id="KW-1185">Reference proteome</keyword>
<evidence type="ECO:0000313" key="2">
    <source>
        <dbReference type="Proteomes" id="UP000023152"/>
    </source>
</evidence>
<accession>X6P398</accession>
<dbReference type="EMBL" id="ASPP01004064">
    <property type="protein sequence ID" value="ETO32603.1"/>
    <property type="molecule type" value="Genomic_DNA"/>
</dbReference>
<proteinExistence type="predicted"/>
<name>X6P398_RETFI</name>
<comment type="caution">
    <text evidence="1">The sequence shown here is derived from an EMBL/GenBank/DDBJ whole genome shotgun (WGS) entry which is preliminary data.</text>
</comment>
<organism evidence="1 2">
    <name type="scientific">Reticulomyxa filosa</name>
    <dbReference type="NCBI Taxonomy" id="46433"/>
    <lineage>
        <taxon>Eukaryota</taxon>
        <taxon>Sar</taxon>
        <taxon>Rhizaria</taxon>
        <taxon>Retaria</taxon>
        <taxon>Foraminifera</taxon>
        <taxon>Monothalamids</taxon>
        <taxon>Reticulomyxidae</taxon>
        <taxon>Reticulomyxa</taxon>
    </lineage>
</organism>
<gene>
    <name evidence="1" type="ORF">RFI_04515</name>
</gene>
<sequence length="137" mass="16300">MVIGYICVVKSAIILHVDATIRLHFRQTTCYDNNHNHVNNDNNDMINNGMFVMIYPQLTTKLLKILNQMHENENEKPLDVDKIIRSEPSSTIHSHITIWQKYMIIYFCVDNSDKREISYVQYRRQNYTKLCTSMTIW</sequence>